<keyword evidence="1" id="KW-0812">Transmembrane</keyword>
<dbReference type="Proteomes" id="UP000027073">
    <property type="component" value="Unassembled WGS sequence"/>
</dbReference>
<gene>
    <name evidence="2" type="ORF">PLEOSDRAFT_162698</name>
</gene>
<accession>A0A067NGQ2</accession>
<evidence type="ECO:0000313" key="3">
    <source>
        <dbReference type="Proteomes" id="UP000027073"/>
    </source>
</evidence>
<dbReference type="EMBL" id="KL198013">
    <property type="protein sequence ID" value="KDQ23272.1"/>
    <property type="molecule type" value="Genomic_DNA"/>
</dbReference>
<dbReference type="HOGENOM" id="CLU_2185079_0_0_1"/>
<evidence type="ECO:0000256" key="1">
    <source>
        <dbReference type="SAM" id="Phobius"/>
    </source>
</evidence>
<keyword evidence="1" id="KW-0472">Membrane</keyword>
<keyword evidence="1" id="KW-1133">Transmembrane helix</keyword>
<dbReference type="InParanoid" id="A0A067NGQ2"/>
<dbReference type="AlphaFoldDB" id="A0A067NGQ2"/>
<reference evidence="3" key="1">
    <citation type="journal article" date="2014" name="Proc. Natl. Acad. Sci. U.S.A.">
        <title>Extensive sampling of basidiomycete genomes demonstrates inadequacy of the white-rot/brown-rot paradigm for wood decay fungi.</title>
        <authorList>
            <person name="Riley R."/>
            <person name="Salamov A.A."/>
            <person name="Brown D.W."/>
            <person name="Nagy L.G."/>
            <person name="Floudas D."/>
            <person name="Held B.W."/>
            <person name="Levasseur A."/>
            <person name="Lombard V."/>
            <person name="Morin E."/>
            <person name="Otillar R."/>
            <person name="Lindquist E.A."/>
            <person name="Sun H."/>
            <person name="LaButti K.M."/>
            <person name="Schmutz J."/>
            <person name="Jabbour D."/>
            <person name="Luo H."/>
            <person name="Baker S.E."/>
            <person name="Pisabarro A.G."/>
            <person name="Walton J.D."/>
            <person name="Blanchette R.A."/>
            <person name="Henrissat B."/>
            <person name="Martin F."/>
            <person name="Cullen D."/>
            <person name="Hibbett D.S."/>
            <person name="Grigoriev I.V."/>
        </authorList>
    </citation>
    <scope>NUCLEOTIDE SEQUENCE [LARGE SCALE GENOMIC DNA]</scope>
    <source>
        <strain evidence="3">PC15</strain>
    </source>
</reference>
<protein>
    <submittedName>
        <fullName evidence="2">Uncharacterized protein</fullName>
    </submittedName>
</protein>
<dbReference type="VEuPathDB" id="FungiDB:PLEOSDRAFT_162698"/>
<organism evidence="2 3">
    <name type="scientific">Pleurotus ostreatus (strain PC15)</name>
    <name type="common">Oyster mushroom</name>
    <dbReference type="NCBI Taxonomy" id="1137138"/>
    <lineage>
        <taxon>Eukaryota</taxon>
        <taxon>Fungi</taxon>
        <taxon>Dikarya</taxon>
        <taxon>Basidiomycota</taxon>
        <taxon>Agaricomycotina</taxon>
        <taxon>Agaricomycetes</taxon>
        <taxon>Agaricomycetidae</taxon>
        <taxon>Agaricales</taxon>
        <taxon>Pleurotineae</taxon>
        <taxon>Pleurotaceae</taxon>
        <taxon>Pleurotus</taxon>
    </lineage>
</organism>
<sequence>MVRAADLLHFRPLGTLSAALAPTRPNFYLSRPTRRMKLYISVLLFAAFSVAAPVPQPQLPALPLVGGILPLVNNLLQPVTGIAAGLPQPVGPLVANLLGTVGGIANTVA</sequence>
<proteinExistence type="predicted"/>
<evidence type="ECO:0000313" key="2">
    <source>
        <dbReference type="EMBL" id="KDQ23272.1"/>
    </source>
</evidence>
<feature type="transmembrane region" description="Helical" evidence="1">
    <location>
        <begin position="38"/>
        <end position="55"/>
    </location>
</feature>
<name>A0A067NGQ2_PLEO1</name>